<dbReference type="SUPFAM" id="SSF48695">
    <property type="entry name" value="Multiheme cytochromes"/>
    <property type="match status" value="1"/>
</dbReference>
<dbReference type="EMBL" id="FNAQ01000001">
    <property type="protein sequence ID" value="SDD79930.1"/>
    <property type="molecule type" value="Genomic_DNA"/>
</dbReference>
<gene>
    <name evidence="2" type="ORF">SAMN05661003_101339</name>
</gene>
<evidence type="ECO:0000256" key="1">
    <source>
        <dbReference type="SAM" id="SignalP"/>
    </source>
</evidence>
<evidence type="ECO:0000313" key="2">
    <source>
        <dbReference type="EMBL" id="SDD79930.1"/>
    </source>
</evidence>
<organism evidence="2 3">
    <name type="scientific">Desulfuromonas thiophila</name>
    <dbReference type="NCBI Taxonomy" id="57664"/>
    <lineage>
        <taxon>Bacteria</taxon>
        <taxon>Pseudomonadati</taxon>
        <taxon>Thermodesulfobacteriota</taxon>
        <taxon>Desulfuromonadia</taxon>
        <taxon>Desulfuromonadales</taxon>
        <taxon>Desulfuromonadaceae</taxon>
        <taxon>Desulfuromonas</taxon>
    </lineage>
</organism>
<dbReference type="OrthoDB" id="9769195at2"/>
<evidence type="ECO:0000313" key="3">
    <source>
        <dbReference type="Proteomes" id="UP000243205"/>
    </source>
</evidence>
<keyword evidence="1" id="KW-0732">Signal</keyword>
<dbReference type="STRING" id="57664.SAMN05661003_101339"/>
<feature type="chain" id="PRO_5017318331" evidence="1">
    <location>
        <begin position="24"/>
        <end position="330"/>
    </location>
</feature>
<keyword evidence="3" id="KW-1185">Reference proteome</keyword>
<accession>A0A1G6XP51</accession>
<name>A0A1G6XP51_9BACT</name>
<protein>
    <submittedName>
        <fullName evidence="2">Cytochrome c554 and c-prime</fullName>
    </submittedName>
</protein>
<dbReference type="NCBIfam" id="NF040886">
    <property type="entry name" value="cyt_C_like_Sec"/>
    <property type="match status" value="1"/>
</dbReference>
<proteinExistence type="predicted"/>
<sequence length="330" mass="36336">MKKLTWIGITTTALCLTASLAFALGAGVGRDGTIVGKKGKAKSLQQLIDMYDSTGCIDCHEDAHNDWAASPHARSIYGTGRAAATMITAMKNGFMSWEYSGVEKTKDIKVEHWMGCMKCHLPQLADAEDKVAVELAETLLEWYDAAVAAVKDPENKKALATRDKHEKTLTSLNINCLVCHNRMAITHKWTDGYPQHNVVYGLNDGAHDDEKFTKMKRSLIMDESIFCGQCHGMGPNLELENPTQCATAYGSYMWAYRADGGQESCQECHMHKSGLGHKILSYSDPTMIDMALDFKVHAYASQWLDGSTLRPKAVVNVEMVNRSGHGIPDG</sequence>
<reference evidence="3" key="1">
    <citation type="submission" date="2016-10" db="EMBL/GenBank/DDBJ databases">
        <authorList>
            <person name="Varghese N."/>
            <person name="Submissions S."/>
        </authorList>
    </citation>
    <scope>NUCLEOTIDE SEQUENCE [LARGE SCALE GENOMIC DNA]</scope>
    <source>
        <strain evidence="3">DSM 8987</strain>
    </source>
</reference>
<dbReference type="Gene3D" id="1.10.1130.10">
    <property type="entry name" value="Flavocytochrome C3, Chain A"/>
    <property type="match status" value="1"/>
</dbReference>
<dbReference type="Proteomes" id="UP000243205">
    <property type="component" value="Unassembled WGS sequence"/>
</dbReference>
<dbReference type="AlphaFoldDB" id="A0A1G6XP51"/>
<feature type="signal peptide" evidence="1">
    <location>
        <begin position="1"/>
        <end position="23"/>
    </location>
</feature>
<dbReference type="InterPro" id="IPR036280">
    <property type="entry name" value="Multihaem_cyt_sf"/>
</dbReference>